<reference evidence="1 2" key="2">
    <citation type="journal article" date="2017" name="Front. Plant Sci.">
        <title>Gene Classification and Mining of Molecular Markers Useful in Red Clover (Trifolium pratense) Breeding.</title>
        <authorList>
            <person name="Istvanek J."/>
            <person name="Dluhosova J."/>
            <person name="Dluhos P."/>
            <person name="Patkova L."/>
            <person name="Nedelnik J."/>
            <person name="Repkova J."/>
        </authorList>
    </citation>
    <scope>NUCLEOTIDE SEQUENCE [LARGE SCALE GENOMIC DNA]</scope>
    <source>
        <strain evidence="2">cv. Tatra</strain>
        <tissue evidence="1">Young leaves</tissue>
    </source>
</reference>
<comment type="caution">
    <text evidence="1">The sequence shown here is derived from an EMBL/GenBank/DDBJ whole genome shotgun (WGS) entry which is preliminary data.</text>
</comment>
<dbReference type="AlphaFoldDB" id="A0A2K3JZG0"/>
<accession>A0A2K3JZG0</accession>
<dbReference type="EMBL" id="ASHM01080697">
    <property type="protein sequence ID" value="PNX59443.1"/>
    <property type="molecule type" value="Genomic_DNA"/>
</dbReference>
<evidence type="ECO:0000313" key="1">
    <source>
        <dbReference type="EMBL" id="PNX59443.1"/>
    </source>
</evidence>
<sequence length="84" mass="9473">MKTLMRRAALLLRSNSFSFSTNGKNFRSDVIGEGGKVAANLKEEMNGVEMGKARFLMKGLNDLENDGMSAYKFYQNCRQMEPIN</sequence>
<protein>
    <submittedName>
        <fullName evidence="1">Uncharacterized protein</fullName>
    </submittedName>
</protein>
<evidence type="ECO:0000313" key="2">
    <source>
        <dbReference type="Proteomes" id="UP000236291"/>
    </source>
</evidence>
<dbReference type="Proteomes" id="UP000236291">
    <property type="component" value="Unassembled WGS sequence"/>
</dbReference>
<dbReference type="ExpressionAtlas" id="A0A2K3JZG0">
    <property type="expression patterns" value="baseline"/>
</dbReference>
<gene>
    <name evidence="1" type="ORF">L195_g051420</name>
</gene>
<reference evidence="1 2" key="1">
    <citation type="journal article" date="2014" name="Am. J. Bot.">
        <title>Genome assembly and annotation for red clover (Trifolium pratense; Fabaceae).</title>
        <authorList>
            <person name="Istvanek J."/>
            <person name="Jaros M."/>
            <person name="Krenek A."/>
            <person name="Repkova J."/>
        </authorList>
    </citation>
    <scope>NUCLEOTIDE SEQUENCE [LARGE SCALE GENOMIC DNA]</scope>
    <source>
        <strain evidence="2">cv. Tatra</strain>
        <tissue evidence="1">Young leaves</tissue>
    </source>
</reference>
<proteinExistence type="predicted"/>
<name>A0A2K3JZG0_TRIPR</name>
<organism evidence="1 2">
    <name type="scientific">Trifolium pratense</name>
    <name type="common">Red clover</name>
    <dbReference type="NCBI Taxonomy" id="57577"/>
    <lineage>
        <taxon>Eukaryota</taxon>
        <taxon>Viridiplantae</taxon>
        <taxon>Streptophyta</taxon>
        <taxon>Embryophyta</taxon>
        <taxon>Tracheophyta</taxon>
        <taxon>Spermatophyta</taxon>
        <taxon>Magnoliopsida</taxon>
        <taxon>eudicotyledons</taxon>
        <taxon>Gunneridae</taxon>
        <taxon>Pentapetalae</taxon>
        <taxon>rosids</taxon>
        <taxon>fabids</taxon>
        <taxon>Fabales</taxon>
        <taxon>Fabaceae</taxon>
        <taxon>Papilionoideae</taxon>
        <taxon>50 kb inversion clade</taxon>
        <taxon>NPAAA clade</taxon>
        <taxon>Hologalegina</taxon>
        <taxon>IRL clade</taxon>
        <taxon>Trifolieae</taxon>
        <taxon>Trifolium</taxon>
    </lineage>
</organism>